<keyword evidence="4" id="KW-1185">Reference proteome</keyword>
<reference evidence="4" key="1">
    <citation type="journal article" date="2019" name="Int. J. Syst. Evol. Microbiol.">
        <title>The Global Catalogue of Microorganisms (GCM) 10K type strain sequencing project: providing services to taxonomists for standard genome sequencing and annotation.</title>
        <authorList>
            <consortium name="The Broad Institute Genomics Platform"/>
            <consortium name="The Broad Institute Genome Sequencing Center for Infectious Disease"/>
            <person name="Wu L."/>
            <person name="Ma J."/>
        </authorList>
    </citation>
    <scope>NUCLEOTIDE SEQUENCE [LARGE SCALE GENOMIC DNA]</scope>
    <source>
        <strain evidence="4">JCM 30846</strain>
    </source>
</reference>
<evidence type="ECO:0000256" key="1">
    <source>
        <dbReference type="SAM" id="Phobius"/>
    </source>
</evidence>
<keyword evidence="1" id="KW-0472">Membrane</keyword>
<evidence type="ECO:0000313" key="4">
    <source>
        <dbReference type="Proteomes" id="UP001499884"/>
    </source>
</evidence>
<feature type="signal peptide" evidence="2">
    <location>
        <begin position="1"/>
        <end position="37"/>
    </location>
</feature>
<dbReference type="EMBL" id="BAABEP010000003">
    <property type="protein sequence ID" value="GAA3712579.1"/>
    <property type="molecule type" value="Genomic_DNA"/>
</dbReference>
<keyword evidence="1" id="KW-1133">Transmembrane helix</keyword>
<feature type="transmembrane region" description="Helical" evidence="1">
    <location>
        <begin position="168"/>
        <end position="186"/>
    </location>
</feature>
<accession>A0ABP7E5U1</accession>
<name>A0ABP7E5U1_9ACTN</name>
<evidence type="ECO:0000256" key="2">
    <source>
        <dbReference type="SAM" id="SignalP"/>
    </source>
</evidence>
<dbReference type="RefSeq" id="WP_345641149.1">
    <property type="nucleotide sequence ID" value="NZ_BAABEP010000003.1"/>
</dbReference>
<proteinExistence type="predicted"/>
<evidence type="ECO:0000313" key="3">
    <source>
        <dbReference type="EMBL" id="GAA3712579.1"/>
    </source>
</evidence>
<dbReference type="Proteomes" id="UP001499884">
    <property type="component" value="Unassembled WGS sequence"/>
</dbReference>
<feature type="chain" id="PRO_5046375181" evidence="2">
    <location>
        <begin position="38"/>
        <end position="197"/>
    </location>
</feature>
<sequence length="197" mass="19554">MSLSASPRLRRPRTGAVALAAAALTGTTLLCASAAVAAPGDSGDLKVHPAGVPASNTSDAPQVCSFTLAGTNFQTLTSLTWTVTPLPKVPNKPTLTGQLTLKQGKGATGTLSLPNGTYTLAWTFPGGVPKQKKFEVNCGASDNKPHGAVHAGGGGVPPTAGGDGGSSVAAPLLVSGAVATAGLVFVRRARRRVHGVA</sequence>
<keyword evidence="1" id="KW-0812">Transmembrane</keyword>
<gene>
    <name evidence="3" type="ORF">GCM10023082_07930</name>
</gene>
<keyword evidence="2" id="KW-0732">Signal</keyword>
<protein>
    <submittedName>
        <fullName evidence="3">Uncharacterized protein</fullName>
    </submittedName>
</protein>
<comment type="caution">
    <text evidence="3">The sequence shown here is derived from an EMBL/GenBank/DDBJ whole genome shotgun (WGS) entry which is preliminary data.</text>
</comment>
<organism evidence="3 4">
    <name type="scientific">Streptomyces tremellae</name>
    <dbReference type="NCBI Taxonomy" id="1124239"/>
    <lineage>
        <taxon>Bacteria</taxon>
        <taxon>Bacillati</taxon>
        <taxon>Actinomycetota</taxon>
        <taxon>Actinomycetes</taxon>
        <taxon>Kitasatosporales</taxon>
        <taxon>Streptomycetaceae</taxon>
        <taxon>Streptomyces</taxon>
    </lineage>
</organism>